<feature type="coiled-coil region" evidence="2">
    <location>
        <begin position="149"/>
        <end position="209"/>
    </location>
</feature>
<reference evidence="5" key="1">
    <citation type="submission" date="2021-06" db="EMBL/GenBank/DDBJ databases">
        <authorList>
            <consortium name="Wellcome Sanger Institute Data Sharing"/>
        </authorList>
    </citation>
    <scope>NUCLEOTIDE SEQUENCE [LARGE SCALE GENOMIC DNA]</scope>
</reference>
<keyword evidence="1 2" id="KW-0175">Coiled coil</keyword>
<feature type="compositionally biased region" description="Low complexity" evidence="3">
    <location>
        <begin position="672"/>
        <end position="685"/>
    </location>
</feature>
<dbReference type="Pfam" id="PF14818">
    <property type="entry name" value="SOGA1-2-like_CC"/>
    <property type="match status" value="1"/>
</dbReference>
<reference evidence="5" key="2">
    <citation type="submission" date="2025-08" db="UniProtKB">
        <authorList>
            <consortium name="Ensembl"/>
        </authorList>
    </citation>
    <scope>IDENTIFICATION</scope>
</reference>
<dbReference type="PANTHER" id="PTHR15705">
    <property type="entry name" value="MCG7194, ISOFORM CRA_A"/>
    <property type="match status" value="1"/>
</dbReference>
<evidence type="ECO:0000313" key="5">
    <source>
        <dbReference type="Ensembl" id="ENSECRP00000003548.1"/>
    </source>
</evidence>
<feature type="coiled-coil region" evidence="2">
    <location>
        <begin position="22"/>
        <end position="56"/>
    </location>
</feature>
<feature type="compositionally biased region" description="Polar residues" evidence="3">
    <location>
        <begin position="84"/>
        <end position="95"/>
    </location>
</feature>
<feature type="domain" description="SOGA 1/2-like coiled-coil" evidence="4">
    <location>
        <begin position="1"/>
        <end position="54"/>
    </location>
</feature>
<evidence type="ECO:0000256" key="2">
    <source>
        <dbReference type="SAM" id="Coils"/>
    </source>
</evidence>
<evidence type="ECO:0000256" key="1">
    <source>
        <dbReference type="ARBA" id="ARBA00023054"/>
    </source>
</evidence>
<dbReference type="PANTHER" id="PTHR15705:SF1">
    <property type="entry name" value="RIKEN CDNA 9330159F19 GENE"/>
    <property type="match status" value="1"/>
</dbReference>
<proteinExistence type="predicted"/>
<accession>A0A8C4RLX1</accession>
<name>A0A8C4RLX1_ERPCA</name>
<reference evidence="5" key="3">
    <citation type="submission" date="2025-09" db="UniProtKB">
        <authorList>
            <consortium name="Ensembl"/>
        </authorList>
    </citation>
    <scope>IDENTIFICATION</scope>
</reference>
<evidence type="ECO:0000259" key="4">
    <source>
        <dbReference type="Pfam" id="PF14818"/>
    </source>
</evidence>
<protein>
    <submittedName>
        <fullName evidence="5">KIAA0408</fullName>
    </submittedName>
</protein>
<gene>
    <name evidence="5" type="primary">KIAA0408</name>
</gene>
<dbReference type="GeneTree" id="ENSGT00390000001962"/>
<dbReference type="Ensembl" id="ENSECRT00000003607.1">
    <property type="protein sequence ID" value="ENSECRP00000003548.1"/>
    <property type="gene ID" value="ENSECRG00000002433.1"/>
</dbReference>
<feature type="region of interest" description="Disordered" evidence="3">
    <location>
        <begin position="657"/>
        <end position="689"/>
    </location>
</feature>
<organism evidence="5 6">
    <name type="scientific">Erpetoichthys calabaricus</name>
    <name type="common">Rope fish</name>
    <name type="synonym">Calamoichthys calabaricus</name>
    <dbReference type="NCBI Taxonomy" id="27687"/>
    <lineage>
        <taxon>Eukaryota</taxon>
        <taxon>Metazoa</taxon>
        <taxon>Chordata</taxon>
        <taxon>Craniata</taxon>
        <taxon>Vertebrata</taxon>
        <taxon>Euteleostomi</taxon>
        <taxon>Actinopterygii</taxon>
        <taxon>Polypteriformes</taxon>
        <taxon>Polypteridae</taxon>
        <taxon>Erpetoichthys</taxon>
    </lineage>
</organism>
<dbReference type="AlphaFoldDB" id="A0A8C4RLX1"/>
<sequence length="701" mass="78818">MDLRKQLENNERGWLREKGELLERFDLERKEWESQLKDMQRKIEELYNEVKARRENGVNGQEYNTGNEGLRLRLHSSSSESSSLNEINDQENQGNNEVDMTEMEHILHKHETKHISSSSPNEPAWMDYLNPGSSMDNDFPNSNTSGNDKKKYTSALNAALKEIAKVSAELCSYQDEVRKKSIPKRNRTLSSTVEESEKLQNEKNKADINFALNFERLKLSPEMSEDNNTLNWAFVDSRINEAYRPKDDKAEMSVLNKKEAPPVPPRTTSWHLASSPVSQAISSPVTEVKSESVTSVSDKKCNSPLVLKKFGALLQENEGKMLTDSGFFTNTMPVYSNCTTNCCQSRWSCDASKLGSKSSVHTSVQKSYSDFDILSFESECILDKPSENPNHPDSQYNSAKMEFAKDSSGLCSPIKNGEFTIDSSSSFHGNYRTPNEDTLKVINTQFNKSLFHDEKGSRAMYNNSLLEETKAAGTPFDAIHNNGLSCTVMCHENGKRWPKSKGSVLLESILNGTANNAKLKVQDMRNGFTSQNAKMKDKQISGEHWNINNLASCPRSADSRSNYGAIDKVIKACEYSAGDCLTSNCDYFHVQQKSRFAFTQNQSENLTELLDMLENEQNQRLSAGCFSHANLYNGNQLNSKETSPASSACLVKRNFPRPARPANKRLPSRWATKSTSTPQTPSKSSNKQTYSCSYYSETAII</sequence>
<evidence type="ECO:0000313" key="6">
    <source>
        <dbReference type="Proteomes" id="UP000694620"/>
    </source>
</evidence>
<dbReference type="InterPro" id="IPR027882">
    <property type="entry name" value="SOGA1/2-like_CC"/>
</dbReference>
<keyword evidence="6" id="KW-1185">Reference proteome</keyword>
<dbReference type="Proteomes" id="UP000694620">
    <property type="component" value="Chromosome 3"/>
</dbReference>
<evidence type="ECO:0000256" key="3">
    <source>
        <dbReference type="SAM" id="MobiDB-lite"/>
    </source>
</evidence>
<feature type="region of interest" description="Disordered" evidence="3">
    <location>
        <begin position="76"/>
        <end position="95"/>
    </location>
</feature>